<proteinExistence type="predicted"/>
<evidence type="ECO:0000313" key="2">
    <source>
        <dbReference type="EMBL" id="MCE8536879.1"/>
    </source>
</evidence>
<dbReference type="AlphaFoldDB" id="A0A9Q3ZMR6"/>
<dbReference type="Gene3D" id="3.40.50.300">
    <property type="entry name" value="P-loop containing nucleotide triphosphate hydrolases"/>
    <property type="match status" value="1"/>
</dbReference>
<feature type="region of interest" description="Disordered" evidence="1">
    <location>
        <begin position="713"/>
        <end position="737"/>
    </location>
</feature>
<reference evidence="2" key="1">
    <citation type="journal article" date="2021" name="Environ. Microbiol.">
        <title>Cryptic niche differentiation of novel sediment ecotypes of Rugeria pomeroyi correlates with nitrate respiration.</title>
        <authorList>
            <person name="Lin X."/>
            <person name="McNichol J."/>
            <person name="Chu X."/>
            <person name="Qian Y."/>
            <person name="Luo H."/>
        </authorList>
    </citation>
    <scope>NUCLEOTIDE SEQUENCE</scope>
    <source>
        <strain evidence="2">SZCCDBB064</strain>
    </source>
</reference>
<dbReference type="RefSeq" id="WP_234218701.1">
    <property type="nucleotide sequence ID" value="NZ_JAGQAF010000003.1"/>
</dbReference>
<dbReference type="InterPro" id="IPR027417">
    <property type="entry name" value="P-loop_NTPase"/>
</dbReference>
<evidence type="ECO:0000313" key="3">
    <source>
        <dbReference type="Proteomes" id="UP000813672"/>
    </source>
</evidence>
<gene>
    <name evidence="2" type="ORF">KBY27_05390</name>
</gene>
<dbReference type="Proteomes" id="UP000813672">
    <property type="component" value="Unassembled WGS sequence"/>
</dbReference>
<name>A0A9Q3ZMR6_9RHOB</name>
<evidence type="ECO:0008006" key="4">
    <source>
        <dbReference type="Google" id="ProtNLM"/>
    </source>
</evidence>
<evidence type="ECO:0000256" key="1">
    <source>
        <dbReference type="SAM" id="MobiDB-lite"/>
    </source>
</evidence>
<accession>A0A9Q3ZMR6</accession>
<sequence length="1102" mass="123370">MREALIDLAQELSAVCGCYEPDELCDALGVDGRPDLRNDVLGALSRGVTEVLCPAPGAAPRYGWMLAPDPRNAALRRFLTRAQLDQALDLAPPPWADDLFGQVLHQLLAGARVEVARPKSSDDETRLLTHLRHNAAILDAVQFARAVPALNGSPLETLESEAKRQIQEVQKWRDLVIVLPRRHFGYDNVRRRLSRFLRGKTKDTRPLLLTGTGGIGKSAVLARLLQDWQTRRDAPITVILDFDRPQLKSGAPFQIAREILNQIAVGVTRTLEPPEAAANVSKQLRARRAALSSTDLMGEVRDHGAQADFLESQLPGWFRGDWAHGLRSQPIALAFDSFEAVDRQGGEVVRLILDVEEQFRRELPGLRCVLSGRAEPLEGDELDDRFGPASRRIALDGLSVEAGAQLIEEEDRRLSEEDMQRKGLDRPPVLTDESLRHTVSRLLKGHPLALLIFVQYARGHDGDIADLIEDLEEDGAEAFRSEFAHRFLYERILDRIDDPELRSLAHPGLVLRQINTDLIRFVLAVPCLGLPEGTVLPLSKAEALREKLENEYWLVEPGEPPFDLRHRADVRRMMVAGLFAGPREADTDADRKRKERLRADALAVCSAARDYFRLGPPDGADQGARQRWEKMDPEMRDLQALYYEAFLSPREVPEFDAVTARALDLSLGEDLDTLPAAWRARVNVLLGRVLSKEEAFDLGDDLRELAEEQEFTSAAQHGLSTADEDFTTVSEASESRAADPLGVRTYEDVYRPDGSDWRSASRLSRDIQRAFAAARFAEVADLAPRYFEALEYRSLDEAEEDQNNALQRGYWRHPIWQCLLVAASGVEVERIADAARAYSASSTQRPTPFQSVVRLTTDQTDTFRRRLEVEVILGPSFRSYIDAYRMSNTAPQGWLARFAGTAKLNSIIDDSDDKDVIACSPRALSLAAGRVKRAEEEFGALFEAAPDLAGRLEKFWAHGAPGISDITDLYRQFGEEEDLTRLLASDALPQTDLAFRMFRGLNPDLYPPLRRILEEQEGEVVLRLAEALAQRARYWPEELRMSALSGYSRNQSATLVEVADQCGELGTLCACLAEFDSRAGTVREMFDSLTAWFFPFARDLEI</sequence>
<organism evidence="2 3">
    <name type="scientific">Ruegeria pomeroyi</name>
    <dbReference type="NCBI Taxonomy" id="89184"/>
    <lineage>
        <taxon>Bacteria</taxon>
        <taxon>Pseudomonadati</taxon>
        <taxon>Pseudomonadota</taxon>
        <taxon>Alphaproteobacteria</taxon>
        <taxon>Rhodobacterales</taxon>
        <taxon>Roseobacteraceae</taxon>
        <taxon>Ruegeria</taxon>
    </lineage>
</organism>
<dbReference type="SUPFAM" id="SSF52540">
    <property type="entry name" value="P-loop containing nucleoside triphosphate hydrolases"/>
    <property type="match status" value="1"/>
</dbReference>
<comment type="caution">
    <text evidence="2">The sequence shown here is derived from an EMBL/GenBank/DDBJ whole genome shotgun (WGS) entry which is preliminary data.</text>
</comment>
<dbReference type="EMBL" id="JAGQAF010000003">
    <property type="protein sequence ID" value="MCE8536879.1"/>
    <property type="molecule type" value="Genomic_DNA"/>
</dbReference>
<protein>
    <recommendedName>
        <fullName evidence="4">Orc1-like AAA ATPase domain-containing protein</fullName>
    </recommendedName>
</protein>